<protein>
    <submittedName>
        <fullName evidence="11">PUM-HD domain-containing protein</fullName>
    </submittedName>
</protein>
<evidence type="ECO:0000259" key="9">
    <source>
        <dbReference type="PROSITE" id="PS50303"/>
    </source>
</evidence>
<keyword evidence="3" id="KW-0963">Cytoplasm</keyword>
<evidence type="ECO:0000256" key="8">
    <source>
        <dbReference type="SAM" id="MobiDB-lite"/>
    </source>
</evidence>
<evidence type="ECO:0000256" key="7">
    <source>
        <dbReference type="PROSITE-ProRule" id="PRU00317"/>
    </source>
</evidence>
<feature type="repeat" description="Pumilio" evidence="7">
    <location>
        <begin position="390"/>
        <end position="426"/>
    </location>
</feature>
<dbReference type="FunFam" id="1.25.10.10:FF:000004">
    <property type="entry name" value="Pumilio homolog 1 isoform 2"/>
    <property type="match status" value="1"/>
</dbReference>
<evidence type="ECO:0000313" key="11">
    <source>
        <dbReference type="WBParaSite" id="MBELARI_LOCUS8804"/>
    </source>
</evidence>
<organism evidence="10 11">
    <name type="scientific">Mesorhabditis belari</name>
    <dbReference type="NCBI Taxonomy" id="2138241"/>
    <lineage>
        <taxon>Eukaryota</taxon>
        <taxon>Metazoa</taxon>
        <taxon>Ecdysozoa</taxon>
        <taxon>Nematoda</taxon>
        <taxon>Chromadorea</taxon>
        <taxon>Rhabditida</taxon>
        <taxon>Rhabditina</taxon>
        <taxon>Rhabditomorpha</taxon>
        <taxon>Rhabditoidea</taxon>
        <taxon>Rhabditidae</taxon>
        <taxon>Mesorhabditinae</taxon>
        <taxon>Mesorhabditis</taxon>
    </lineage>
</organism>
<evidence type="ECO:0000256" key="3">
    <source>
        <dbReference type="ARBA" id="ARBA00022490"/>
    </source>
</evidence>
<sequence>MNEHWTSGWNMSNNDAVPIPIPNGGMSPGNFASPRSESYGGGSLCRQVAETILSGSPATPKAPEAFRIADNCFPMKRVIAQRAEPQPQMLLSSGTPEFQPFLNTMAEAGMAPPQWNSMLAQTTQGVQQPQQIQSQLSPVLQIAPDISSPTIYPPSPPPMQSLLTNNVMPNGAALSKTMLMQAQQPQIQFPNMMANPLQMMLATQQLMSMNPMLHPQQQQQLLATTLQLTNQMQTQLYIQQQMSQLNGNSNLLSLQTGLSPAISQAAPNPFLLNSMSSPNRTTRQQPRNLLGDTISPPLKQNLILEEIKSNRNPALSLRDVAAYVIEFAKDQHGSRFIQQKLESASPSEMLIVYEAIQKDGTMLMTDVFGNYVVQKFFEKTNDEQRIGLCRILKGNVLSLSLQMYGCRVIQKAIETCKENLQMEIIGEIIEHVLRCIQDQNGNHVMQKIIECVKPAKKLQFIVNAIINERENRVIELAKHMYGCRVIQRVLEHCSPEQKMPIIKTIYRDIGILMNDQYGNYVIQHLVEYGTDDDREIIISSIVGKVFTLSQHKFSSNVIERILQFANTEHKNRLISEVCMSDPNDANPPLMVMMKDQFANYVVQKMLEVADNVHRKKMLNSIKPHMPQLRKVNYGKQLIAKLEKYFREKSSYMNGFDAPPPASHVQHHMAF</sequence>
<name>A0AAF3FP15_9BILA</name>
<keyword evidence="4" id="KW-0677">Repeat</keyword>
<dbReference type="CDD" id="cd07920">
    <property type="entry name" value="Pumilio"/>
    <property type="match status" value="1"/>
</dbReference>
<dbReference type="PANTHER" id="PTHR12537">
    <property type="entry name" value="RNA BINDING PROTEIN PUMILIO-RELATED"/>
    <property type="match status" value="1"/>
</dbReference>
<dbReference type="PROSITE" id="PS50303">
    <property type="entry name" value="PUM_HD"/>
    <property type="match status" value="1"/>
</dbReference>
<dbReference type="InterPro" id="IPR001313">
    <property type="entry name" value="Pumilio_RNA-bd_rpt"/>
</dbReference>
<dbReference type="InterPro" id="IPR016024">
    <property type="entry name" value="ARM-type_fold"/>
</dbReference>
<feature type="repeat" description="Pumilio" evidence="7">
    <location>
        <begin position="540"/>
        <end position="575"/>
    </location>
</feature>
<feature type="repeat" description="Pumilio" evidence="7">
    <location>
        <begin position="319"/>
        <end position="354"/>
    </location>
</feature>
<evidence type="ECO:0000256" key="1">
    <source>
        <dbReference type="ARBA" id="ARBA00004496"/>
    </source>
</evidence>
<dbReference type="InterPro" id="IPR033133">
    <property type="entry name" value="PUM-HD"/>
</dbReference>
<dbReference type="SUPFAM" id="SSF48371">
    <property type="entry name" value="ARM repeat"/>
    <property type="match status" value="1"/>
</dbReference>
<dbReference type="Gene3D" id="1.25.10.10">
    <property type="entry name" value="Leucine-rich Repeat Variant"/>
    <property type="match status" value="1"/>
</dbReference>
<feature type="repeat" description="Pumilio" evidence="7">
    <location>
        <begin position="427"/>
        <end position="463"/>
    </location>
</feature>
<keyword evidence="10" id="KW-1185">Reference proteome</keyword>
<evidence type="ECO:0000256" key="2">
    <source>
        <dbReference type="ARBA" id="ARBA00022473"/>
    </source>
</evidence>
<dbReference type="InterPro" id="IPR011989">
    <property type="entry name" value="ARM-like"/>
</dbReference>
<feature type="repeat" description="Pumilio" evidence="7">
    <location>
        <begin position="468"/>
        <end position="503"/>
    </location>
</feature>
<evidence type="ECO:0000313" key="10">
    <source>
        <dbReference type="Proteomes" id="UP000887575"/>
    </source>
</evidence>
<evidence type="ECO:0000256" key="5">
    <source>
        <dbReference type="ARBA" id="ARBA00022782"/>
    </source>
</evidence>
<dbReference type="GO" id="GO:0003730">
    <property type="term" value="F:mRNA 3'-UTR binding"/>
    <property type="evidence" value="ECO:0007669"/>
    <property type="project" value="TreeGrafter"/>
</dbReference>
<comment type="subcellular location">
    <subcellularLocation>
        <location evidence="1">Cytoplasm</location>
    </subcellularLocation>
</comment>
<keyword evidence="2" id="KW-0217">Developmental protein</keyword>
<dbReference type="Proteomes" id="UP000887575">
    <property type="component" value="Unassembled WGS sequence"/>
</dbReference>
<feature type="repeat" description="Pumilio" evidence="7">
    <location>
        <begin position="504"/>
        <end position="539"/>
    </location>
</feature>
<dbReference type="GO" id="GO:0030154">
    <property type="term" value="P:cell differentiation"/>
    <property type="evidence" value="ECO:0007669"/>
    <property type="project" value="UniProtKB-KW"/>
</dbReference>
<dbReference type="SMART" id="SM00025">
    <property type="entry name" value="Pumilio"/>
    <property type="match status" value="8"/>
</dbReference>
<dbReference type="PANTHER" id="PTHR12537:SF12">
    <property type="entry name" value="MATERNAL PROTEIN PUMILIO"/>
    <property type="match status" value="1"/>
</dbReference>
<dbReference type="AlphaFoldDB" id="A0AAF3FP15"/>
<feature type="domain" description="PUM-HD" evidence="9">
    <location>
        <begin position="298"/>
        <end position="645"/>
    </location>
</feature>
<dbReference type="GO" id="GO:0010608">
    <property type="term" value="P:post-transcriptional regulation of gene expression"/>
    <property type="evidence" value="ECO:0007669"/>
    <property type="project" value="TreeGrafter"/>
</dbReference>
<reference evidence="11" key="1">
    <citation type="submission" date="2024-02" db="UniProtKB">
        <authorList>
            <consortium name="WormBaseParasite"/>
        </authorList>
    </citation>
    <scope>IDENTIFICATION</scope>
</reference>
<keyword evidence="6" id="KW-0694">RNA-binding</keyword>
<keyword evidence="5" id="KW-0221">Differentiation</keyword>
<proteinExistence type="predicted"/>
<evidence type="ECO:0000256" key="4">
    <source>
        <dbReference type="ARBA" id="ARBA00022737"/>
    </source>
</evidence>
<evidence type="ECO:0000256" key="6">
    <source>
        <dbReference type="ARBA" id="ARBA00022884"/>
    </source>
</evidence>
<feature type="region of interest" description="Disordered" evidence="8">
    <location>
        <begin position="273"/>
        <end position="292"/>
    </location>
</feature>
<accession>A0AAF3FP15</accession>
<dbReference type="InterPro" id="IPR033712">
    <property type="entry name" value="Pumilio_RNA-bd"/>
</dbReference>
<dbReference type="GO" id="GO:0005737">
    <property type="term" value="C:cytoplasm"/>
    <property type="evidence" value="ECO:0007669"/>
    <property type="project" value="UniProtKB-SubCell"/>
</dbReference>
<feature type="repeat" description="Pumilio" evidence="7">
    <location>
        <begin position="584"/>
        <end position="619"/>
    </location>
</feature>
<dbReference type="PROSITE" id="PS50302">
    <property type="entry name" value="PUM"/>
    <property type="match status" value="7"/>
</dbReference>
<dbReference type="Pfam" id="PF00806">
    <property type="entry name" value="PUF"/>
    <property type="match status" value="8"/>
</dbReference>
<dbReference type="WBParaSite" id="MBELARI_LOCUS8804">
    <property type="protein sequence ID" value="MBELARI_LOCUS8804"/>
    <property type="gene ID" value="MBELARI_LOCUS8804"/>
</dbReference>
<dbReference type="GO" id="GO:0005634">
    <property type="term" value="C:nucleus"/>
    <property type="evidence" value="ECO:0007669"/>
    <property type="project" value="TreeGrafter"/>
</dbReference>
<feature type="compositionally biased region" description="Polar residues" evidence="8">
    <location>
        <begin position="273"/>
        <end position="287"/>
    </location>
</feature>